<dbReference type="InterPro" id="IPR016187">
    <property type="entry name" value="CTDL_fold"/>
</dbReference>
<dbReference type="EMBL" id="WIXE01005728">
    <property type="protein sequence ID" value="KAK5981933.1"/>
    <property type="molecule type" value="Genomic_DNA"/>
</dbReference>
<reference evidence="1 2" key="1">
    <citation type="submission" date="2019-10" db="EMBL/GenBank/DDBJ databases">
        <title>Assembly and Annotation for the nematode Trichostrongylus colubriformis.</title>
        <authorList>
            <person name="Martin J."/>
        </authorList>
    </citation>
    <scope>NUCLEOTIDE SEQUENCE [LARGE SCALE GENOMIC DNA]</scope>
    <source>
        <strain evidence="1">G859</strain>
        <tissue evidence="1">Whole worm</tissue>
    </source>
</reference>
<protein>
    <recommendedName>
        <fullName evidence="3">C-type lectin domain-containing protein</fullName>
    </recommendedName>
</protein>
<proteinExistence type="predicted"/>
<organism evidence="1 2">
    <name type="scientific">Trichostrongylus colubriformis</name>
    <name type="common">Black scour worm</name>
    <dbReference type="NCBI Taxonomy" id="6319"/>
    <lineage>
        <taxon>Eukaryota</taxon>
        <taxon>Metazoa</taxon>
        <taxon>Ecdysozoa</taxon>
        <taxon>Nematoda</taxon>
        <taxon>Chromadorea</taxon>
        <taxon>Rhabditida</taxon>
        <taxon>Rhabditina</taxon>
        <taxon>Rhabditomorpha</taxon>
        <taxon>Strongyloidea</taxon>
        <taxon>Trichostrongylidae</taxon>
        <taxon>Trichostrongylus</taxon>
    </lineage>
</organism>
<sequence>SLSDESHCPLSWISSGDACVKPFLRPLTSAEAQRKCVSEGGTLLDCDRPGMVEDVTEILRGLFDNGLLESTWLVSRRGGEAPRAIAKSGDLYKVIDVPSSAVFPYVCSLTA</sequence>
<accession>A0AAN8ISP2</accession>
<dbReference type="SUPFAM" id="SSF56436">
    <property type="entry name" value="C-type lectin-like"/>
    <property type="match status" value="1"/>
</dbReference>
<feature type="non-terminal residue" evidence="1">
    <location>
        <position position="1"/>
    </location>
</feature>
<dbReference type="Proteomes" id="UP001331761">
    <property type="component" value="Unassembled WGS sequence"/>
</dbReference>
<gene>
    <name evidence="1" type="ORF">GCK32_019080</name>
</gene>
<evidence type="ECO:0000313" key="1">
    <source>
        <dbReference type="EMBL" id="KAK5981933.1"/>
    </source>
</evidence>
<evidence type="ECO:0008006" key="3">
    <source>
        <dbReference type="Google" id="ProtNLM"/>
    </source>
</evidence>
<keyword evidence="2" id="KW-1185">Reference proteome</keyword>
<feature type="non-terminal residue" evidence="1">
    <location>
        <position position="111"/>
    </location>
</feature>
<name>A0AAN8ISP2_TRICO</name>
<comment type="caution">
    <text evidence="1">The sequence shown here is derived from an EMBL/GenBank/DDBJ whole genome shotgun (WGS) entry which is preliminary data.</text>
</comment>
<evidence type="ECO:0000313" key="2">
    <source>
        <dbReference type="Proteomes" id="UP001331761"/>
    </source>
</evidence>
<dbReference type="AlphaFoldDB" id="A0AAN8ISP2"/>
<dbReference type="Gene3D" id="3.10.100.10">
    <property type="entry name" value="Mannose-Binding Protein A, subunit A"/>
    <property type="match status" value="1"/>
</dbReference>
<dbReference type="InterPro" id="IPR016186">
    <property type="entry name" value="C-type_lectin-like/link_sf"/>
</dbReference>